<keyword evidence="2" id="KW-1133">Transmembrane helix</keyword>
<dbReference type="PROSITE" id="PS51257">
    <property type="entry name" value="PROKAR_LIPOPROTEIN"/>
    <property type="match status" value="1"/>
</dbReference>
<sequence length="59" mass="6674">MERREGREKKMSHLQVIMSLAMLFGGCCFIGHRASHSPSGDSGGYRTCLKTSTQEERKR</sequence>
<evidence type="ECO:0000256" key="2">
    <source>
        <dbReference type="SAM" id="Phobius"/>
    </source>
</evidence>
<evidence type="ECO:0008006" key="5">
    <source>
        <dbReference type="Google" id="ProtNLM"/>
    </source>
</evidence>
<feature type="transmembrane region" description="Helical" evidence="2">
    <location>
        <begin position="12"/>
        <end position="32"/>
    </location>
</feature>
<dbReference type="AlphaFoldDB" id="A0A0D9YHH5"/>
<dbReference type="Proteomes" id="UP000026961">
    <property type="component" value="Chromosome 1"/>
</dbReference>
<protein>
    <recommendedName>
        <fullName evidence="5">Lipoprotein</fullName>
    </recommendedName>
</protein>
<organism evidence="3">
    <name type="scientific">Oryza glumipatula</name>
    <dbReference type="NCBI Taxonomy" id="40148"/>
    <lineage>
        <taxon>Eukaryota</taxon>
        <taxon>Viridiplantae</taxon>
        <taxon>Streptophyta</taxon>
        <taxon>Embryophyta</taxon>
        <taxon>Tracheophyta</taxon>
        <taxon>Spermatophyta</taxon>
        <taxon>Magnoliopsida</taxon>
        <taxon>Liliopsida</taxon>
        <taxon>Poales</taxon>
        <taxon>Poaceae</taxon>
        <taxon>BOP clade</taxon>
        <taxon>Oryzoideae</taxon>
        <taxon>Oryzeae</taxon>
        <taxon>Oryzinae</taxon>
        <taxon>Oryza</taxon>
    </lineage>
</organism>
<keyword evidence="2" id="KW-0812">Transmembrane</keyword>
<evidence type="ECO:0000313" key="4">
    <source>
        <dbReference type="Proteomes" id="UP000026961"/>
    </source>
</evidence>
<keyword evidence="2" id="KW-0472">Membrane</keyword>
<proteinExistence type="predicted"/>
<keyword evidence="4" id="KW-1185">Reference proteome</keyword>
<dbReference type="Gramene" id="OGLUM01G41690.1">
    <property type="protein sequence ID" value="OGLUM01G41690.1"/>
    <property type="gene ID" value="OGLUM01G41690"/>
</dbReference>
<dbReference type="EnsemblPlants" id="OGLUM01G41690.1">
    <property type="protein sequence ID" value="OGLUM01G41690.1"/>
    <property type="gene ID" value="OGLUM01G41690"/>
</dbReference>
<accession>A0A0D9YHH5</accession>
<feature type="region of interest" description="Disordered" evidence="1">
    <location>
        <begin position="35"/>
        <end position="59"/>
    </location>
</feature>
<reference evidence="3" key="1">
    <citation type="submission" date="2013-08" db="EMBL/GenBank/DDBJ databases">
        <title>Oryza genome evolution.</title>
        <authorList>
            <person name="Wing R.A."/>
            <person name="Panaud O."/>
            <person name="Oliveira A.C."/>
        </authorList>
    </citation>
    <scope>NUCLEOTIDE SEQUENCE</scope>
</reference>
<evidence type="ECO:0000313" key="3">
    <source>
        <dbReference type="EnsemblPlants" id="OGLUM01G41690.1"/>
    </source>
</evidence>
<name>A0A0D9YHH5_9ORYZ</name>
<evidence type="ECO:0000256" key="1">
    <source>
        <dbReference type="SAM" id="MobiDB-lite"/>
    </source>
</evidence>
<reference evidence="3" key="2">
    <citation type="submission" date="2015-04" db="UniProtKB">
        <authorList>
            <consortium name="EnsemblPlants"/>
        </authorList>
    </citation>
    <scope>IDENTIFICATION</scope>
</reference>
<reference evidence="3" key="3">
    <citation type="submission" date="2018-05" db="EMBL/GenBank/DDBJ databases">
        <title>OgluRS3 (Oryza glumaepatula Reference Sequence Version 3).</title>
        <authorList>
            <person name="Zhang J."/>
            <person name="Kudrna D."/>
            <person name="Lee S."/>
            <person name="Talag J."/>
            <person name="Welchert J."/>
            <person name="Wing R.A."/>
        </authorList>
    </citation>
    <scope>NUCLEOTIDE SEQUENCE [LARGE SCALE GENOMIC DNA]</scope>
</reference>
<dbReference type="HOGENOM" id="CLU_2964614_0_0_1"/>